<evidence type="ECO:0000313" key="1">
    <source>
        <dbReference type="EMBL" id="KAI5674514.1"/>
    </source>
</evidence>
<dbReference type="Proteomes" id="UP001060085">
    <property type="component" value="Linkage Group LG03"/>
</dbReference>
<dbReference type="EMBL" id="CM044703">
    <property type="protein sequence ID" value="KAI5674514.1"/>
    <property type="molecule type" value="Genomic_DNA"/>
</dbReference>
<protein>
    <submittedName>
        <fullName evidence="1">Uncharacterized protein</fullName>
    </submittedName>
</protein>
<accession>A0ACC0BPK4</accession>
<reference evidence="2" key="1">
    <citation type="journal article" date="2023" name="Nat. Plants">
        <title>Single-cell RNA sequencing provides a high-resolution roadmap for understanding the multicellular compartmentation of specialized metabolism.</title>
        <authorList>
            <person name="Sun S."/>
            <person name="Shen X."/>
            <person name="Li Y."/>
            <person name="Li Y."/>
            <person name="Wang S."/>
            <person name="Li R."/>
            <person name="Zhang H."/>
            <person name="Shen G."/>
            <person name="Guo B."/>
            <person name="Wei J."/>
            <person name="Xu J."/>
            <person name="St-Pierre B."/>
            <person name="Chen S."/>
            <person name="Sun C."/>
        </authorList>
    </citation>
    <scope>NUCLEOTIDE SEQUENCE [LARGE SCALE GENOMIC DNA]</scope>
</reference>
<keyword evidence="2" id="KW-1185">Reference proteome</keyword>
<sequence>MKVREWYNGTWTEDKRPYLCLCRPNLLHPLRHRSSRPPASEAPTTSSQLATQPFTSSHASVAWKKPPDDPPEQLELNVDHRYCYHIYISRKVCVGYYTWSQVPPEIRDFWWEEFQKKCIWDPALPMSKVRDAWDGGTSIQIRNLMGDIQKDGKWPSWIEERYWQTILDYWKSLRFLALSQQNKKNRNEGREDETRKIHRQERFHEARRKAEEETAVAGTIVPDNLALMATVAGGERRGRMYEVGSEAVHLRAERISSYRAVLC</sequence>
<evidence type="ECO:0000313" key="2">
    <source>
        <dbReference type="Proteomes" id="UP001060085"/>
    </source>
</evidence>
<organism evidence="1 2">
    <name type="scientific">Catharanthus roseus</name>
    <name type="common">Madagascar periwinkle</name>
    <name type="synonym">Vinca rosea</name>
    <dbReference type="NCBI Taxonomy" id="4058"/>
    <lineage>
        <taxon>Eukaryota</taxon>
        <taxon>Viridiplantae</taxon>
        <taxon>Streptophyta</taxon>
        <taxon>Embryophyta</taxon>
        <taxon>Tracheophyta</taxon>
        <taxon>Spermatophyta</taxon>
        <taxon>Magnoliopsida</taxon>
        <taxon>eudicotyledons</taxon>
        <taxon>Gunneridae</taxon>
        <taxon>Pentapetalae</taxon>
        <taxon>asterids</taxon>
        <taxon>lamiids</taxon>
        <taxon>Gentianales</taxon>
        <taxon>Apocynaceae</taxon>
        <taxon>Rauvolfioideae</taxon>
        <taxon>Vinceae</taxon>
        <taxon>Catharanthinae</taxon>
        <taxon>Catharanthus</taxon>
    </lineage>
</organism>
<name>A0ACC0BPK4_CATRO</name>
<proteinExistence type="predicted"/>
<gene>
    <name evidence="1" type="ORF">M9H77_14878</name>
</gene>
<comment type="caution">
    <text evidence="1">The sequence shown here is derived from an EMBL/GenBank/DDBJ whole genome shotgun (WGS) entry which is preliminary data.</text>
</comment>